<dbReference type="SUPFAM" id="SSF160996">
    <property type="entry name" value="HI0933 insert domain-like"/>
    <property type="match status" value="1"/>
</dbReference>
<name>A0A1G6TZ36_NIADE</name>
<dbReference type="InterPro" id="IPR023166">
    <property type="entry name" value="BaiN-like_dom_sf"/>
</dbReference>
<keyword evidence="3" id="KW-0274">FAD</keyword>
<organism evidence="6 7">
    <name type="scientific">Niabella drilacis (strain DSM 25811 / CCM 8410 / CCUG 62505 / LMG 26954 / E90)</name>
    <dbReference type="NCBI Taxonomy" id="1285928"/>
    <lineage>
        <taxon>Bacteria</taxon>
        <taxon>Pseudomonadati</taxon>
        <taxon>Bacteroidota</taxon>
        <taxon>Chitinophagia</taxon>
        <taxon>Chitinophagales</taxon>
        <taxon>Chitinophagaceae</taxon>
        <taxon>Niabella</taxon>
    </lineage>
</organism>
<feature type="domain" description="RsdA/BaiN/AoA(So)-like insert" evidence="5">
    <location>
        <begin position="188"/>
        <end position="349"/>
    </location>
</feature>
<proteinExistence type="predicted"/>
<accession>A0A1G6TZ36</accession>
<feature type="domain" description="RsdA/BaiN/AoA(So)-like Rossmann fold-like" evidence="4">
    <location>
        <begin position="4"/>
        <end position="401"/>
    </location>
</feature>
<protein>
    <recommendedName>
        <fullName evidence="8">Flavoprotein, HI0933 family</fullName>
    </recommendedName>
</protein>
<evidence type="ECO:0000313" key="6">
    <source>
        <dbReference type="EMBL" id="SDD33617.1"/>
    </source>
</evidence>
<evidence type="ECO:0000256" key="2">
    <source>
        <dbReference type="ARBA" id="ARBA00022630"/>
    </source>
</evidence>
<dbReference type="SUPFAM" id="SSF51905">
    <property type="entry name" value="FAD/NAD(P)-binding domain"/>
    <property type="match status" value="1"/>
</dbReference>
<dbReference type="InterPro" id="IPR057661">
    <property type="entry name" value="RsdA/BaiN/AoA(So)_Rossmann"/>
</dbReference>
<dbReference type="Gene3D" id="3.50.50.60">
    <property type="entry name" value="FAD/NAD(P)-binding domain"/>
    <property type="match status" value="1"/>
</dbReference>
<dbReference type="Pfam" id="PF22780">
    <property type="entry name" value="HI0933_like_1st"/>
    <property type="match status" value="1"/>
</dbReference>
<dbReference type="InterPro" id="IPR004792">
    <property type="entry name" value="BaiN-like"/>
</dbReference>
<dbReference type="OrthoDB" id="9773233at2"/>
<dbReference type="Gene3D" id="2.40.30.10">
    <property type="entry name" value="Translation factors"/>
    <property type="match status" value="1"/>
</dbReference>
<dbReference type="RefSeq" id="WP_090390951.1">
    <property type="nucleotide sequence ID" value="NZ_FMZO01000008.1"/>
</dbReference>
<evidence type="ECO:0000313" key="7">
    <source>
        <dbReference type="Proteomes" id="UP000198757"/>
    </source>
</evidence>
<sequence>MAKTVYIIGGGASGFFCAVNAARMDPQLKVVIIEKNNKLLSKVKISGGGRCNVTHACFEIAEMAKRYPRGGHFVKKLFHRFFTKDTIEWFRQRGISLKTEADGRMFPATDTSQTIIDCLLEEARRYGVDIRMQCAVTAIEPAAPGFRIHTAKGAVFHGDYVCVACGGFPREAQFQWLKDLGHSIEAPVPSLFTFNSPRHPISRLMGVSVEDAKVTLAGTKLQQRGPLLITHWGISGPVVLRLSAWAARELAGVQWEFRALINWLPELPEPVLRARMGAWRSEKAGQKTGGKNELGLPGRLWQFLLAHSGIDEQKRWADLPSKNLNQLIKNLLELELPVQGKTTYKDEFVTAGGVALAEIDAQTMMSKKVPGLFFTGEVIDVDGITGGYNFQNAWSTGFVAALSIVAMAAGT</sequence>
<evidence type="ECO:0000259" key="5">
    <source>
        <dbReference type="Pfam" id="PF22780"/>
    </source>
</evidence>
<dbReference type="PANTHER" id="PTHR42887">
    <property type="entry name" value="OS12G0638800 PROTEIN"/>
    <property type="match status" value="1"/>
</dbReference>
<evidence type="ECO:0000256" key="3">
    <source>
        <dbReference type="ARBA" id="ARBA00022827"/>
    </source>
</evidence>
<evidence type="ECO:0008006" key="8">
    <source>
        <dbReference type="Google" id="ProtNLM"/>
    </source>
</evidence>
<comment type="cofactor">
    <cofactor evidence="1">
        <name>FAD</name>
        <dbReference type="ChEBI" id="CHEBI:57692"/>
    </cofactor>
</comment>
<keyword evidence="7" id="KW-1185">Reference proteome</keyword>
<dbReference type="PANTHER" id="PTHR42887:SF2">
    <property type="entry name" value="OS12G0638800 PROTEIN"/>
    <property type="match status" value="1"/>
</dbReference>
<gene>
    <name evidence="6" type="ORF">SAMN04487894_10866</name>
</gene>
<dbReference type="PRINTS" id="PR00368">
    <property type="entry name" value="FADPNR"/>
</dbReference>
<evidence type="ECO:0000259" key="4">
    <source>
        <dbReference type="Pfam" id="PF03486"/>
    </source>
</evidence>
<dbReference type="Proteomes" id="UP000198757">
    <property type="component" value="Unassembled WGS sequence"/>
</dbReference>
<dbReference type="AlphaFoldDB" id="A0A1G6TZ36"/>
<reference evidence="7" key="1">
    <citation type="submission" date="2016-10" db="EMBL/GenBank/DDBJ databases">
        <authorList>
            <person name="Varghese N."/>
            <person name="Submissions S."/>
        </authorList>
    </citation>
    <scope>NUCLEOTIDE SEQUENCE [LARGE SCALE GENOMIC DNA]</scope>
    <source>
        <strain evidence="7">DSM 25811 / CCM 8410 / LMG 26954 / E90</strain>
    </source>
</reference>
<dbReference type="InterPro" id="IPR036188">
    <property type="entry name" value="FAD/NAD-bd_sf"/>
</dbReference>
<dbReference type="InterPro" id="IPR055178">
    <property type="entry name" value="RsdA/BaiN/AoA(So)-like_dom"/>
</dbReference>
<keyword evidence="2" id="KW-0285">Flavoprotein</keyword>
<dbReference type="NCBIfam" id="TIGR00275">
    <property type="entry name" value="aminoacetone oxidase family FAD-binding enzyme"/>
    <property type="match status" value="1"/>
</dbReference>
<dbReference type="EMBL" id="FMZO01000008">
    <property type="protein sequence ID" value="SDD33617.1"/>
    <property type="molecule type" value="Genomic_DNA"/>
</dbReference>
<dbReference type="Gene3D" id="1.10.8.260">
    <property type="entry name" value="HI0933 insert domain-like"/>
    <property type="match status" value="1"/>
</dbReference>
<dbReference type="Pfam" id="PF03486">
    <property type="entry name" value="HI0933_like"/>
    <property type="match status" value="1"/>
</dbReference>
<evidence type="ECO:0000256" key="1">
    <source>
        <dbReference type="ARBA" id="ARBA00001974"/>
    </source>
</evidence>